<evidence type="ECO:0000256" key="3">
    <source>
        <dbReference type="SAM" id="Phobius"/>
    </source>
</evidence>
<dbReference type="SMART" id="SM00267">
    <property type="entry name" value="GGDEF"/>
    <property type="match status" value="1"/>
</dbReference>
<comment type="catalytic activity">
    <reaction evidence="2">
        <text>2 GTP = 3',3'-c-di-GMP + 2 diphosphate</text>
        <dbReference type="Rhea" id="RHEA:24898"/>
        <dbReference type="ChEBI" id="CHEBI:33019"/>
        <dbReference type="ChEBI" id="CHEBI:37565"/>
        <dbReference type="ChEBI" id="CHEBI:58805"/>
        <dbReference type="EC" id="2.7.7.65"/>
    </reaction>
</comment>
<evidence type="ECO:0000256" key="1">
    <source>
        <dbReference type="ARBA" id="ARBA00012528"/>
    </source>
</evidence>
<dbReference type="NCBIfam" id="TIGR00254">
    <property type="entry name" value="GGDEF"/>
    <property type="match status" value="1"/>
</dbReference>
<dbReference type="CDD" id="cd01949">
    <property type="entry name" value="GGDEF"/>
    <property type="match status" value="1"/>
</dbReference>
<feature type="domain" description="GGDEF" evidence="4">
    <location>
        <begin position="82"/>
        <end position="178"/>
    </location>
</feature>
<dbReference type="RefSeq" id="WP_062802437.1">
    <property type="nucleotide sequence ID" value="NZ_CP014845.1"/>
</dbReference>
<accession>A0A142JR92</accession>
<evidence type="ECO:0000313" key="6">
    <source>
        <dbReference type="Proteomes" id="UP000075238"/>
    </source>
</evidence>
<evidence type="ECO:0000313" key="5">
    <source>
        <dbReference type="EMBL" id="AMR80604.1"/>
    </source>
</evidence>
<dbReference type="SUPFAM" id="SSF55073">
    <property type="entry name" value="Nucleotide cyclase"/>
    <property type="match status" value="1"/>
</dbReference>
<feature type="transmembrane region" description="Helical" evidence="3">
    <location>
        <begin position="12"/>
        <end position="38"/>
    </location>
</feature>
<dbReference type="PANTHER" id="PTHR45138:SF9">
    <property type="entry name" value="DIGUANYLATE CYCLASE DGCM-RELATED"/>
    <property type="match status" value="1"/>
</dbReference>
<keyword evidence="3" id="KW-1133">Transmembrane helix</keyword>
<dbReference type="InterPro" id="IPR000160">
    <property type="entry name" value="GGDEF_dom"/>
</dbReference>
<dbReference type="KEGG" id="cnan:A2G96_22440"/>
<dbReference type="GO" id="GO:0043709">
    <property type="term" value="P:cell adhesion involved in single-species biofilm formation"/>
    <property type="evidence" value="ECO:0007669"/>
    <property type="project" value="TreeGrafter"/>
</dbReference>
<dbReference type="Gene3D" id="3.30.70.270">
    <property type="match status" value="1"/>
</dbReference>
<sequence length="178" mass="18747">MKQLWLASAARLSGVIGAGAAALGILLLATLAVVHSLFRHYLARGKGLRTLADTDALTGLANRRVFAARFAADSARCAAEQRPVSVVMLDIDHFKSINDRWGHARGDVVLRAVADALRGGVRKDDLPARLGGEEFAVLLPDTGIDDAAAVAEHLRQQLEGRAIMGLSLALASISPAPP</sequence>
<dbReference type="Pfam" id="PF00990">
    <property type="entry name" value="GGDEF"/>
    <property type="match status" value="1"/>
</dbReference>
<dbReference type="AlphaFoldDB" id="A0A142JR92"/>
<dbReference type="GO" id="GO:1902201">
    <property type="term" value="P:negative regulation of bacterial-type flagellum-dependent cell motility"/>
    <property type="evidence" value="ECO:0007669"/>
    <property type="project" value="TreeGrafter"/>
</dbReference>
<keyword evidence="3" id="KW-0472">Membrane</keyword>
<dbReference type="STRING" id="1796606.A2G96_22440"/>
<dbReference type="PANTHER" id="PTHR45138">
    <property type="entry name" value="REGULATORY COMPONENTS OF SENSORY TRANSDUCTION SYSTEM"/>
    <property type="match status" value="1"/>
</dbReference>
<dbReference type="PROSITE" id="PS50887">
    <property type="entry name" value="GGDEF"/>
    <property type="match status" value="1"/>
</dbReference>
<proteinExistence type="predicted"/>
<keyword evidence="3" id="KW-0812">Transmembrane</keyword>
<reference evidence="5 6" key="1">
    <citation type="submission" date="2016-03" db="EMBL/GenBank/DDBJ databases">
        <title>Complete genome sequence of a novel chlorpyrifos degrading bacterium, Cupriavidus nantongensis sp. X1.</title>
        <authorList>
            <person name="Fang L."/>
        </authorList>
    </citation>
    <scope>NUCLEOTIDE SEQUENCE [LARGE SCALE GENOMIC DNA]</scope>
    <source>
        <strain evidence="5 6">X1</strain>
    </source>
</reference>
<evidence type="ECO:0000259" key="4">
    <source>
        <dbReference type="PROSITE" id="PS50887"/>
    </source>
</evidence>
<organism evidence="5 6">
    <name type="scientific">Cupriavidus nantongensis</name>
    <dbReference type="NCBI Taxonomy" id="1796606"/>
    <lineage>
        <taxon>Bacteria</taxon>
        <taxon>Pseudomonadati</taxon>
        <taxon>Pseudomonadota</taxon>
        <taxon>Betaproteobacteria</taxon>
        <taxon>Burkholderiales</taxon>
        <taxon>Burkholderiaceae</taxon>
        <taxon>Cupriavidus</taxon>
    </lineage>
</organism>
<gene>
    <name evidence="5" type="ORF">A2G96_22440</name>
</gene>
<dbReference type="Proteomes" id="UP000075238">
    <property type="component" value="Chromosome 2"/>
</dbReference>
<dbReference type="InterPro" id="IPR043128">
    <property type="entry name" value="Rev_trsase/Diguanyl_cyclase"/>
</dbReference>
<dbReference type="InterPro" id="IPR029787">
    <property type="entry name" value="Nucleotide_cyclase"/>
</dbReference>
<evidence type="ECO:0000256" key="2">
    <source>
        <dbReference type="ARBA" id="ARBA00034247"/>
    </source>
</evidence>
<dbReference type="EC" id="2.7.7.65" evidence="1"/>
<dbReference type="GO" id="GO:0052621">
    <property type="term" value="F:diguanylate cyclase activity"/>
    <property type="evidence" value="ECO:0007669"/>
    <property type="project" value="UniProtKB-EC"/>
</dbReference>
<dbReference type="GO" id="GO:0005886">
    <property type="term" value="C:plasma membrane"/>
    <property type="evidence" value="ECO:0007669"/>
    <property type="project" value="TreeGrafter"/>
</dbReference>
<protein>
    <recommendedName>
        <fullName evidence="1">diguanylate cyclase</fullName>
        <ecNumber evidence="1">2.7.7.65</ecNumber>
    </recommendedName>
</protein>
<dbReference type="EMBL" id="CP014845">
    <property type="protein sequence ID" value="AMR80604.1"/>
    <property type="molecule type" value="Genomic_DNA"/>
</dbReference>
<name>A0A142JR92_9BURK</name>
<keyword evidence="6" id="KW-1185">Reference proteome</keyword>
<dbReference type="InterPro" id="IPR050469">
    <property type="entry name" value="Diguanylate_Cyclase"/>
</dbReference>